<evidence type="ECO:0000313" key="9">
    <source>
        <dbReference type="EMBL" id="MBB5330379.1"/>
    </source>
</evidence>
<sequence length="294" mass="33470">MNRRNQRSRDVNPVITMRVSMCIETPTVSDEIRLISLIVSGETNLFYDLIRPHEHRLRRVALAVVRNETDAEDVVQETLVKAFQNLSGFRADSRLSTWLISITLNEAKGHLRRRGLLAFEPIEAYCERFSSVRDEASNPYYMAEQSQTREIVSRALSGLHPRYRNIYFLREVHELSTQKAAEQLGISLSVAKTRLHRARHLLQERLEVMMNLPVTRRVHPSSISAPDAQPSSSAANRCEIVPCDAPDKEERDTVASEACRNHQIGVKDCLHAPIMSDIGFQTIRTAFSRDTAHV</sequence>
<dbReference type="InterPro" id="IPR014284">
    <property type="entry name" value="RNA_pol_sigma-70_dom"/>
</dbReference>
<dbReference type="GO" id="GO:0016987">
    <property type="term" value="F:sigma factor activity"/>
    <property type="evidence" value="ECO:0007669"/>
    <property type="project" value="UniProtKB-KW"/>
</dbReference>
<dbReference type="Pfam" id="PF08281">
    <property type="entry name" value="Sigma70_r4_2"/>
    <property type="match status" value="1"/>
</dbReference>
<dbReference type="Gene3D" id="1.10.10.10">
    <property type="entry name" value="Winged helix-like DNA-binding domain superfamily/Winged helix DNA-binding domain"/>
    <property type="match status" value="1"/>
</dbReference>
<dbReference type="PANTHER" id="PTHR43133">
    <property type="entry name" value="RNA POLYMERASE ECF-TYPE SIGMA FACTO"/>
    <property type="match status" value="1"/>
</dbReference>
<evidence type="ECO:0000256" key="6">
    <source>
        <dbReference type="RuleBase" id="RU000716"/>
    </source>
</evidence>
<dbReference type="PANTHER" id="PTHR43133:SF51">
    <property type="entry name" value="RNA POLYMERASE SIGMA FACTOR"/>
    <property type="match status" value="1"/>
</dbReference>
<evidence type="ECO:0000256" key="4">
    <source>
        <dbReference type="ARBA" id="ARBA00023125"/>
    </source>
</evidence>
<keyword evidence="10" id="KW-1185">Reference proteome</keyword>
<dbReference type="GO" id="GO:0003677">
    <property type="term" value="F:DNA binding"/>
    <property type="evidence" value="ECO:0007669"/>
    <property type="project" value="UniProtKB-KW"/>
</dbReference>
<evidence type="ECO:0000259" key="7">
    <source>
        <dbReference type="Pfam" id="PF04542"/>
    </source>
</evidence>
<dbReference type="InterPro" id="IPR013325">
    <property type="entry name" value="RNA_pol_sigma_r2"/>
</dbReference>
<dbReference type="InterPro" id="IPR013324">
    <property type="entry name" value="RNA_pol_sigma_r3/r4-like"/>
</dbReference>
<dbReference type="SUPFAM" id="SSF88659">
    <property type="entry name" value="Sigma3 and sigma4 domains of RNA polymerase sigma factors"/>
    <property type="match status" value="1"/>
</dbReference>
<reference evidence="9 10" key="1">
    <citation type="submission" date="2020-08" db="EMBL/GenBank/DDBJ databases">
        <title>Genomic Encyclopedia of Type Strains, Phase IV (KMG-V): Genome sequencing to study the core and pangenomes of soil and plant-associated prokaryotes.</title>
        <authorList>
            <person name="Whitman W."/>
        </authorList>
    </citation>
    <scope>NUCLEOTIDE SEQUENCE [LARGE SCALE GENOMIC DNA]</scope>
    <source>
        <strain evidence="9 10">X5P2</strain>
    </source>
</reference>
<dbReference type="InterPro" id="IPR000838">
    <property type="entry name" value="RNA_pol_sigma70_ECF_CS"/>
</dbReference>
<evidence type="ECO:0000256" key="2">
    <source>
        <dbReference type="ARBA" id="ARBA00023015"/>
    </source>
</evidence>
<name>A0A9X0QHH4_9BACT</name>
<dbReference type="Proteomes" id="UP000535182">
    <property type="component" value="Unassembled WGS sequence"/>
</dbReference>
<keyword evidence="2 6" id="KW-0805">Transcription regulation</keyword>
<protein>
    <recommendedName>
        <fullName evidence="6">RNA polymerase sigma factor</fullName>
    </recommendedName>
</protein>
<dbReference type="InterPro" id="IPR036388">
    <property type="entry name" value="WH-like_DNA-bd_sf"/>
</dbReference>
<dbReference type="NCBIfam" id="TIGR02937">
    <property type="entry name" value="sigma70-ECF"/>
    <property type="match status" value="1"/>
</dbReference>
<evidence type="ECO:0000256" key="3">
    <source>
        <dbReference type="ARBA" id="ARBA00023082"/>
    </source>
</evidence>
<feature type="domain" description="RNA polymerase sigma factor 70 region 4 type 2" evidence="8">
    <location>
        <begin position="150"/>
        <end position="199"/>
    </location>
</feature>
<evidence type="ECO:0000256" key="1">
    <source>
        <dbReference type="ARBA" id="ARBA00010641"/>
    </source>
</evidence>
<keyword evidence="4 6" id="KW-0238">DNA-binding</keyword>
<evidence type="ECO:0000256" key="5">
    <source>
        <dbReference type="ARBA" id="ARBA00023163"/>
    </source>
</evidence>
<organism evidence="9 10">
    <name type="scientific">Tunturiibacter gelidiferens</name>
    <dbReference type="NCBI Taxonomy" id="3069689"/>
    <lineage>
        <taxon>Bacteria</taxon>
        <taxon>Pseudomonadati</taxon>
        <taxon>Acidobacteriota</taxon>
        <taxon>Terriglobia</taxon>
        <taxon>Terriglobales</taxon>
        <taxon>Acidobacteriaceae</taxon>
        <taxon>Tunturiibacter</taxon>
    </lineage>
</organism>
<comment type="caution">
    <text evidence="9">The sequence shown here is derived from an EMBL/GenBank/DDBJ whole genome shotgun (WGS) entry which is preliminary data.</text>
</comment>
<dbReference type="InterPro" id="IPR007627">
    <property type="entry name" value="RNA_pol_sigma70_r2"/>
</dbReference>
<dbReference type="Pfam" id="PF04542">
    <property type="entry name" value="Sigma70_r2"/>
    <property type="match status" value="1"/>
</dbReference>
<keyword evidence="3 6" id="KW-0731">Sigma factor</keyword>
<dbReference type="EMBL" id="JACHEB010000010">
    <property type="protein sequence ID" value="MBB5330379.1"/>
    <property type="molecule type" value="Genomic_DNA"/>
</dbReference>
<dbReference type="CDD" id="cd06171">
    <property type="entry name" value="Sigma70_r4"/>
    <property type="match status" value="1"/>
</dbReference>
<dbReference type="AlphaFoldDB" id="A0A9X0QHH4"/>
<dbReference type="PROSITE" id="PS01063">
    <property type="entry name" value="SIGMA70_ECF"/>
    <property type="match status" value="1"/>
</dbReference>
<gene>
    <name evidence="9" type="ORF">HDF14_004014</name>
</gene>
<dbReference type="Gene3D" id="1.10.1740.10">
    <property type="match status" value="1"/>
</dbReference>
<dbReference type="InterPro" id="IPR013249">
    <property type="entry name" value="RNA_pol_sigma70_r4_t2"/>
</dbReference>
<dbReference type="SUPFAM" id="SSF88946">
    <property type="entry name" value="Sigma2 domain of RNA polymerase sigma factors"/>
    <property type="match status" value="1"/>
</dbReference>
<keyword evidence="5 6" id="KW-0804">Transcription</keyword>
<dbReference type="InterPro" id="IPR039425">
    <property type="entry name" value="RNA_pol_sigma-70-like"/>
</dbReference>
<accession>A0A9X0QHH4</accession>
<evidence type="ECO:0000313" key="10">
    <source>
        <dbReference type="Proteomes" id="UP000535182"/>
    </source>
</evidence>
<proteinExistence type="inferred from homology"/>
<evidence type="ECO:0000259" key="8">
    <source>
        <dbReference type="Pfam" id="PF08281"/>
    </source>
</evidence>
<dbReference type="GO" id="GO:0006352">
    <property type="term" value="P:DNA-templated transcription initiation"/>
    <property type="evidence" value="ECO:0007669"/>
    <property type="project" value="InterPro"/>
</dbReference>
<comment type="similarity">
    <text evidence="1 6">Belongs to the sigma-70 factor family. ECF subfamily.</text>
</comment>
<feature type="domain" description="RNA polymerase sigma-70 region 2" evidence="7">
    <location>
        <begin position="49"/>
        <end position="115"/>
    </location>
</feature>